<accession>A0A075LQJ2</accession>
<dbReference type="Proteomes" id="UP000027980">
    <property type="component" value="Chromosome"/>
</dbReference>
<evidence type="ECO:0000313" key="5">
    <source>
        <dbReference type="Proteomes" id="UP000199735"/>
    </source>
</evidence>
<dbReference type="HOGENOM" id="CLU_091300_0_0_9"/>
<reference evidence="3 5" key="2">
    <citation type="submission" date="2016-10" db="EMBL/GenBank/DDBJ databases">
        <authorList>
            <person name="Varghese N."/>
            <person name="Submissions S."/>
        </authorList>
    </citation>
    <scope>NUCLEOTIDE SEQUENCE [LARGE SCALE GENOMIC DNA]</scope>
    <source>
        <strain evidence="3 5">DSM 21619</strain>
    </source>
</reference>
<dbReference type="PROSITE" id="PS51257">
    <property type="entry name" value="PROKAR_LIPOPROTEIN"/>
    <property type="match status" value="1"/>
</dbReference>
<dbReference type="InterPro" id="IPR046720">
    <property type="entry name" value="DUF6612"/>
</dbReference>
<keyword evidence="1" id="KW-0732">Signal</keyword>
<accession>A0AAX2EEH9</accession>
<gene>
    <name evidence="2" type="ORF">GZ22_17550</name>
    <name evidence="3" type="ORF">SAMN04489762_1552</name>
</gene>
<feature type="signal peptide" evidence="1">
    <location>
        <begin position="1"/>
        <end position="26"/>
    </location>
</feature>
<evidence type="ECO:0008006" key="6">
    <source>
        <dbReference type="Google" id="ProtNLM"/>
    </source>
</evidence>
<dbReference type="Pfam" id="PF20316">
    <property type="entry name" value="DUF6612"/>
    <property type="match status" value="1"/>
</dbReference>
<protein>
    <recommendedName>
        <fullName evidence="6">Lipoprotein</fullName>
    </recommendedName>
</protein>
<evidence type="ECO:0000256" key="1">
    <source>
        <dbReference type="SAM" id="SignalP"/>
    </source>
</evidence>
<dbReference type="Proteomes" id="UP000199735">
    <property type="component" value="Unassembled WGS sequence"/>
</dbReference>
<dbReference type="OrthoDB" id="1957331at2"/>
<dbReference type="EMBL" id="CP008876">
    <property type="protein sequence ID" value="AIF68257.1"/>
    <property type="molecule type" value="Genomic_DNA"/>
</dbReference>
<dbReference type="EMBL" id="FOCD01000002">
    <property type="protein sequence ID" value="SEN14603.1"/>
    <property type="molecule type" value="Genomic_DNA"/>
</dbReference>
<dbReference type="RefSeq" id="WP_038565055.1">
    <property type="nucleotide sequence ID" value="NZ_CP008876.1"/>
</dbReference>
<evidence type="ECO:0000313" key="4">
    <source>
        <dbReference type="Proteomes" id="UP000027980"/>
    </source>
</evidence>
<reference evidence="2 4" key="1">
    <citation type="submission" date="2014-07" db="EMBL/GenBank/DDBJ databases">
        <title>Complete genome sequence of a moderately halophilic bacterium Terribacillus aidingensis MP602, isolated from Cryptomeria fortunei in Tianmu mountain in China.</title>
        <authorList>
            <person name="Wang Y."/>
            <person name="Lu P."/>
            <person name="Zhang L."/>
        </authorList>
    </citation>
    <scope>NUCLEOTIDE SEQUENCE [LARGE SCALE GENOMIC DNA]</scope>
    <source>
        <strain evidence="2 4">MP602</strain>
    </source>
</reference>
<dbReference type="KEGG" id="tap:GZ22_17550"/>
<dbReference type="GeneID" id="34222648"/>
<feature type="chain" id="PRO_5001707794" description="Lipoprotein" evidence="1">
    <location>
        <begin position="27"/>
        <end position="273"/>
    </location>
</feature>
<sequence>MKSVKHLGWLVLALALFLTGCGTDSASTDAEGKEQQGPTPEEILQKSAEANEDLNSYDMDMTMDMDVKASGLDQTMTTAADGTIVMDPLSSKLSMESMGQQFDMYIKDNMIYMYEPASDMWMKMDAESEIGASLGTDQVAQPLDEQVQQVKDLAESIKVSETDTEYVLDVVVAEDKMMSFMEEQMGAAGESLESMGNFTFDKFNYTISIDKETNYPKNIKLDMVMKMEEAGEEATVNALMDMNYENYNATDSIEIPAEAESAVDISDQAAAAY</sequence>
<dbReference type="AlphaFoldDB" id="A0A075LQJ2"/>
<organism evidence="2 4">
    <name type="scientific">Terribacillus saccharophilus</name>
    <dbReference type="NCBI Taxonomy" id="361277"/>
    <lineage>
        <taxon>Bacteria</taxon>
        <taxon>Bacillati</taxon>
        <taxon>Bacillota</taxon>
        <taxon>Bacilli</taxon>
        <taxon>Bacillales</taxon>
        <taxon>Bacillaceae</taxon>
        <taxon>Terribacillus</taxon>
    </lineage>
</organism>
<name>A0A075LQJ2_9BACI</name>
<proteinExistence type="predicted"/>
<dbReference type="Gene3D" id="2.50.20.20">
    <property type="match status" value="1"/>
</dbReference>
<evidence type="ECO:0000313" key="2">
    <source>
        <dbReference type="EMBL" id="AIF68257.1"/>
    </source>
</evidence>
<evidence type="ECO:0000313" key="3">
    <source>
        <dbReference type="EMBL" id="SEN14603.1"/>
    </source>
</evidence>